<dbReference type="Proteomes" id="UP000199450">
    <property type="component" value="Unassembled WGS sequence"/>
</dbReference>
<evidence type="ECO:0000313" key="2">
    <source>
        <dbReference type="Proteomes" id="UP000199450"/>
    </source>
</evidence>
<dbReference type="OrthoDB" id="1275183at2"/>
<sequence>MLYSNNIKAQEHEAKILKKINSYFDQLKKEGLQGCIDSDLELYEAAKKDKHRLDVLMMGCNDQVSHYDLYKTDTKKLLSNFYKDEDSDFIIVNMKGFKNNPILYTKPTLTFSRKKNEKKINIIHNYYQFDENKNGYELVKDSSISNFNVEEKMKLIEDYLYYKKENSISEVSRGQPYREYYIVARINGKYLIKALRDYNLKD</sequence>
<name>A0A1H8DXC3_9FLAO</name>
<proteinExistence type="predicted"/>
<dbReference type="EMBL" id="FOBV01000021">
    <property type="protein sequence ID" value="SEN11840.1"/>
    <property type="molecule type" value="Genomic_DNA"/>
</dbReference>
<evidence type="ECO:0000313" key="1">
    <source>
        <dbReference type="EMBL" id="SEN11840.1"/>
    </source>
</evidence>
<dbReference type="STRING" id="295069.SAMN05421856_1212"/>
<keyword evidence="2" id="KW-1185">Reference proteome</keyword>
<reference evidence="2" key="1">
    <citation type="submission" date="2016-10" db="EMBL/GenBank/DDBJ databases">
        <authorList>
            <person name="Varghese N."/>
            <person name="Submissions S."/>
        </authorList>
    </citation>
    <scope>NUCLEOTIDE SEQUENCE [LARGE SCALE GENOMIC DNA]</scope>
    <source>
        <strain evidence="2">DSM 17453</strain>
    </source>
</reference>
<accession>A0A1H8DXC3</accession>
<dbReference type="AlphaFoldDB" id="A0A1H8DXC3"/>
<gene>
    <name evidence="1" type="ORF">SAMN05421856_1212</name>
</gene>
<organism evidence="1 2">
    <name type="scientific">Chryseobacterium taichungense</name>
    <dbReference type="NCBI Taxonomy" id="295069"/>
    <lineage>
        <taxon>Bacteria</taxon>
        <taxon>Pseudomonadati</taxon>
        <taxon>Bacteroidota</taxon>
        <taxon>Flavobacteriia</taxon>
        <taxon>Flavobacteriales</taxon>
        <taxon>Weeksellaceae</taxon>
        <taxon>Chryseobacterium group</taxon>
        <taxon>Chryseobacterium</taxon>
    </lineage>
</organism>
<dbReference type="RefSeq" id="WP_090002482.1">
    <property type="nucleotide sequence ID" value="NZ_FOBV01000021.1"/>
</dbReference>
<protein>
    <submittedName>
        <fullName evidence="1">Uncharacterized protein</fullName>
    </submittedName>
</protein>